<keyword evidence="3" id="KW-1185">Reference proteome</keyword>
<gene>
    <name evidence="2" type="ORF">FMOSSE_LOCUS13126</name>
</gene>
<evidence type="ECO:0000256" key="1">
    <source>
        <dbReference type="SAM" id="MobiDB-lite"/>
    </source>
</evidence>
<evidence type="ECO:0000313" key="3">
    <source>
        <dbReference type="Proteomes" id="UP000789375"/>
    </source>
</evidence>
<evidence type="ECO:0000313" key="2">
    <source>
        <dbReference type="EMBL" id="CAG8685733.1"/>
    </source>
</evidence>
<reference evidence="2" key="1">
    <citation type="submission" date="2021-06" db="EMBL/GenBank/DDBJ databases">
        <authorList>
            <person name="Kallberg Y."/>
            <person name="Tangrot J."/>
            <person name="Rosling A."/>
        </authorList>
    </citation>
    <scope>NUCLEOTIDE SEQUENCE</scope>
    <source>
        <strain evidence="2">87-6 pot B 2015</strain>
    </source>
</reference>
<dbReference type="AlphaFoldDB" id="A0A9N9EQA5"/>
<sequence>MRLAALSDNDANDLEKIYEEPTKMPPGDHQLQSPSHRGGISSDIGRGVPLPSRLYLEFVLA</sequence>
<name>A0A9N9EQA5_FUNMO</name>
<dbReference type="EMBL" id="CAJVPP010007241">
    <property type="protein sequence ID" value="CAG8685733.1"/>
    <property type="molecule type" value="Genomic_DNA"/>
</dbReference>
<protein>
    <submittedName>
        <fullName evidence="2">16166_t:CDS:1</fullName>
    </submittedName>
</protein>
<feature type="region of interest" description="Disordered" evidence="1">
    <location>
        <begin position="19"/>
        <end position="44"/>
    </location>
</feature>
<dbReference type="Proteomes" id="UP000789375">
    <property type="component" value="Unassembled WGS sequence"/>
</dbReference>
<proteinExistence type="predicted"/>
<organism evidence="2 3">
    <name type="scientific">Funneliformis mosseae</name>
    <name type="common">Endomycorrhizal fungus</name>
    <name type="synonym">Glomus mosseae</name>
    <dbReference type="NCBI Taxonomy" id="27381"/>
    <lineage>
        <taxon>Eukaryota</taxon>
        <taxon>Fungi</taxon>
        <taxon>Fungi incertae sedis</taxon>
        <taxon>Mucoromycota</taxon>
        <taxon>Glomeromycotina</taxon>
        <taxon>Glomeromycetes</taxon>
        <taxon>Glomerales</taxon>
        <taxon>Glomeraceae</taxon>
        <taxon>Funneliformis</taxon>
    </lineage>
</organism>
<accession>A0A9N9EQA5</accession>
<comment type="caution">
    <text evidence="2">The sequence shown here is derived from an EMBL/GenBank/DDBJ whole genome shotgun (WGS) entry which is preliminary data.</text>
</comment>